<dbReference type="CDD" id="cd04301">
    <property type="entry name" value="NAT_SF"/>
    <property type="match status" value="1"/>
</dbReference>
<reference evidence="2" key="1">
    <citation type="journal article" date="2023" name="Mol. Phylogenet. Evol.">
        <title>Genome-scale phylogeny and comparative genomics of the fungal order Sordariales.</title>
        <authorList>
            <person name="Hensen N."/>
            <person name="Bonometti L."/>
            <person name="Westerberg I."/>
            <person name="Brannstrom I.O."/>
            <person name="Guillou S."/>
            <person name="Cros-Aarteil S."/>
            <person name="Calhoun S."/>
            <person name="Haridas S."/>
            <person name="Kuo A."/>
            <person name="Mondo S."/>
            <person name="Pangilinan J."/>
            <person name="Riley R."/>
            <person name="LaButti K."/>
            <person name="Andreopoulos B."/>
            <person name="Lipzen A."/>
            <person name="Chen C."/>
            <person name="Yan M."/>
            <person name="Daum C."/>
            <person name="Ng V."/>
            <person name="Clum A."/>
            <person name="Steindorff A."/>
            <person name="Ohm R.A."/>
            <person name="Martin F."/>
            <person name="Silar P."/>
            <person name="Natvig D.O."/>
            <person name="Lalanne C."/>
            <person name="Gautier V."/>
            <person name="Ament-Velasquez S.L."/>
            <person name="Kruys A."/>
            <person name="Hutchinson M.I."/>
            <person name="Powell A.J."/>
            <person name="Barry K."/>
            <person name="Miller A.N."/>
            <person name="Grigoriev I.V."/>
            <person name="Debuchy R."/>
            <person name="Gladieux P."/>
            <person name="Hiltunen Thoren M."/>
            <person name="Johannesson H."/>
        </authorList>
    </citation>
    <scope>NUCLEOTIDE SEQUENCE</scope>
    <source>
        <strain evidence="2">CBS 958.72</strain>
    </source>
</reference>
<accession>A0AAE0KD17</accession>
<dbReference type="GO" id="GO:0016747">
    <property type="term" value="F:acyltransferase activity, transferring groups other than amino-acyl groups"/>
    <property type="evidence" value="ECO:0007669"/>
    <property type="project" value="InterPro"/>
</dbReference>
<comment type="caution">
    <text evidence="2">The sequence shown here is derived from an EMBL/GenBank/DDBJ whole genome shotgun (WGS) entry which is preliminary data.</text>
</comment>
<dbReference type="Proteomes" id="UP001287356">
    <property type="component" value="Unassembled WGS sequence"/>
</dbReference>
<name>A0AAE0KD17_9PEZI</name>
<sequence length="225" mass="24817">MAPQPQLQLQLRPAKASDLADMVASIFSSFATNAIHTRLFPASLAASQDFWHAFAADAIDDPRAHCIVAEDPTAASPSAFVGFALWRPPAILHDTKEEREDDPPFDWTAWPVDPDLAMAFFGALADRHAALMGARPHWYLEFACVTPALQRRGAGAALVRWGVDRADADGVEAYLDATPDGKQLYERFGFCAVEVVEFMGGEYRQCFMPRPKMETKTKTERGAVM</sequence>
<dbReference type="PROSITE" id="PS51186">
    <property type="entry name" value="GNAT"/>
    <property type="match status" value="1"/>
</dbReference>
<dbReference type="SUPFAM" id="SSF55729">
    <property type="entry name" value="Acyl-CoA N-acyltransferases (Nat)"/>
    <property type="match status" value="1"/>
</dbReference>
<dbReference type="InterPro" id="IPR000182">
    <property type="entry name" value="GNAT_dom"/>
</dbReference>
<dbReference type="PANTHER" id="PTHR42791:SF2">
    <property type="entry name" value="N-ACETYLTRANSFERASE DOMAIN-CONTAINING PROTEIN"/>
    <property type="match status" value="1"/>
</dbReference>
<dbReference type="Pfam" id="PF00583">
    <property type="entry name" value="Acetyltransf_1"/>
    <property type="match status" value="1"/>
</dbReference>
<gene>
    <name evidence="2" type="ORF">B0T24DRAFT_290623</name>
</gene>
<dbReference type="AlphaFoldDB" id="A0AAE0KD17"/>
<dbReference type="PANTHER" id="PTHR42791">
    <property type="entry name" value="GNAT FAMILY ACETYLTRANSFERASE"/>
    <property type="match status" value="1"/>
</dbReference>
<dbReference type="Gene3D" id="3.40.630.30">
    <property type="match status" value="1"/>
</dbReference>
<keyword evidence="3" id="KW-1185">Reference proteome</keyword>
<reference evidence="2" key="2">
    <citation type="submission" date="2023-06" db="EMBL/GenBank/DDBJ databases">
        <authorList>
            <consortium name="Lawrence Berkeley National Laboratory"/>
            <person name="Haridas S."/>
            <person name="Hensen N."/>
            <person name="Bonometti L."/>
            <person name="Westerberg I."/>
            <person name="Brannstrom I.O."/>
            <person name="Guillou S."/>
            <person name="Cros-Aarteil S."/>
            <person name="Calhoun S."/>
            <person name="Kuo A."/>
            <person name="Mondo S."/>
            <person name="Pangilinan J."/>
            <person name="Riley R."/>
            <person name="Labutti K."/>
            <person name="Andreopoulos B."/>
            <person name="Lipzen A."/>
            <person name="Chen C."/>
            <person name="Yanf M."/>
            <person name="Daum C."/>
            <person name="Ng V."/>
            <person name="Clum A."/>
            <person name="Steindorff A."/>
            <person name="Ohm R."/>
            <person name="Martin F."/>
            <person name="Silar P."/>
            <person name="Natvig D."/>
            <person name="Lalanne C."/>
            <person name="Gautier V."/>
            <person name="Ament-Velasquez S.L."/>
            <person name="Kruys A."/>
            <person name="Hutchinson M.I."/>
            <person name="Powell A.J."/>
            <person name="Barry K."/>
            <person name="Miller A.N."/>
            <person name="Grigoriev I.V."/>
            <person name="Debuchy R."/>
            <person name="Gladieux P."/>
            <person name="Thoren M.H."/>
            <person name="Johannesson H."/>
        </authorList>
    </citation>
    <scope>NUCLEOTIDE SEQUENCE</scope>
    <source>
        <strain evidence="2">CBS 958.72</strain>
    </source>
</reference>
<dbReference type="EMBL" id="JAULSN010000004">
    <property type="protein sequence ID" value="KAK3374254.1"/>
    <property type="molecule type" value="Genomic_DNA"/>
</dbReference>
<evidence type="ECO:0000313" key="2">
    <source>
        <dbReference type="EMBL" id="KAK3374254.1"/>
    </source>
</evidence>
<feature type="domain" description="N-acetyltransferase" evidence="1">
    <location>
        <begin position="78"/>
        <end position="209"/>
    </location>
</feature>
<organism evidence="2 3">
    <name type="scientific">Lasiosphaeria ovina</name>
    <dbReference type="NCBI Taxonomy" id="92902"/>
    <lineage>
        <taxon>Eukaryota</taxon>
        <taxon>Fungi</taxon>
        <taxon>Dikarya</taxon>
        <taxon>Ascomycota</taxon>
        <taxon>Pezizomycotina</taxon>
        <taxon>Sordariomycetes</taxon>
        <taxon>Sordariomycetidae</taxon>
        <taxon>Sordariales</taxon>
        <taxon>Lasiosphaeriaceae</taxon>
        <taxon>Lasiosphaeria</taxon>
    </lineage>
</organism>
<evidence type="ECO:0000313" key="3">
    <source>
        <dbReference type="Proteomes" id="UP001287356"/>
    </source>
</evidence>
<dbReference type="InterPro" id="IPR052523">
    <property type="entry name" value="Trichothecene_AcTrans"/>
</dbReference>
<protein>
    <submittedName>
        <fullName evidence="2">Acyl-CoA N-acyltransferase</fullName>
    </submittedName>
</protein>
<dbReference type="InterPro" id="IPR016181">
    <property type="entry name" value="Acyl_CoA_acyltransferase"/>
</dbReference>
<evidence type="ECO:0000259" key="1">
    <source>
        <dbReference type="PROSITE" id="PS51186"/>
    </source>
</evidence>
<proteinExistence type="predicted"/>